<accession>A0ABS1FRU9</accession>
<protein>
    <submittedName>
        <fullName evidence="1">Uncharacterized protein</fullName>
    </submittedName>
</protein>
<keyword evidence="2" id="KW-1185">Reference proteome</keyword>
<organism evidence="1 2">
    <name type="scientific">Chryseobacterium paridis</name>
    <dbReference type="NCBI Taxonomy" id="2800328"/>
    <lineage>
        <taxon>Bacteria</taxon>
        <taxon>Pseudomonadati</taxon>
        <taxon>Bacteroidota</taxon>
        <taxon>Flavobacteriia</taxon>
        <taxon>Flavobacteriales</taxon>
        <taxon>Weeksellaceae</taxon>
        <taxon>Chryseobacterium group</taxon>
        <taxon>Chryseobacterium</taxon>
    </lineage>
</organism>
<reference evidence="2" key="1">
    <citation type="submission" date="2021-01" db="EMBL/GenBank/DDBJ databases">
        <title>Genome public.</title>
        <authorList>
            <person name="Liu C."/>
            <person name="Sun Q."/>
        </authorList>
    </citation>
    <scope>NUCLEOTIDE SEQUENCE [LARGE SCALE GENOMIC DNA]</scope>
    <source>
        <strain evidence="2">YIM B02567</strain>
    </source>
</reference>
<name>A0ABS1FRU9_9FLAO</name>
<proteinExistence type="predicted"/>
<evidence type="ECO:0000313" key="1">
    <source>
        <dbReference type="EMBL" id="MBK1895151.1"/>
    </source>
</evidence>
<gene>
    <name evidence="1" type="ORF">JHL15_05200</name>
</gene>
<dbReference type="Proteomes" id="UP000628669">
    <property type="component" value="Unassembled WGS sequence"/>
</dbReference>
<sequence>MNTIQRIPDVKSYIKTISIRNYSFGFNLKSDRKNCTKTFFIFMAKEYEKDHEKFIRKIAFGLEHQRINDRNRIKAHTRKQTLKRL</sequence>
<dbReference type="RefSeq" id="WP_200243887.1">
    <property type="nucleotide sequence ID" value="NZ_JAENHK010000005.1"/>
</dbReference>
<comment type="caution">
    <text evidence="1">The sequence shown here is derived from an EMBL/GenBank/DDBJ whole genome shotgun (WGS) entry which is preliminary data.</text>
</comment>
<evidence type="ECO:0000313" key="2">
    <source>
        <dbReference type="Proteomes" id="UP000628669"/>
    </source>
</evidence>
<dbReference type="EMBL" id="JAENHK010000005">
    <property type="protein sequence ID" value="MBK1895151.1"/>
    <property type="molecule type" value="Genomic_DNA"/>
</dbReference>